<dbReference type="InterPro" id="IPR001173">
    <property type="entry name" value="Glyco_trans_2-like"/>
</dbReference>
<comment type="caution">
    <text evidence="2">The sequence shown here is derived from an EMBL/GenBank/DDBJ whole genome shotgun (WGS) entry which is preliminary data.</text>
</comment>
<dbReference type="PANTHER" id="PTHR43179">
    <property type="entry name" value="RHAMNOSYLTRANSFERASE WBBL"/>
    <property type="match status" value="1"/>
</dbReference>
<protein>
    <submittedName>
        <fullName evidence="2">GT2 family glycosyltransferase</fullName>
    </submittedName>
</protein>
<dbReference type="Gene3D" id="3.90.550.10">
    <property type="entry name" value="Spore Coat Polysaccharide Biosynthesis Protein SpsA, Chain A"/>
    <property type="match status" value="1"/>
</dbReference>
<dbReference type="RefSeq" id="WP_259096663.1">
    <property type="nucleotide sequence ID" value="NZ_CP130454.1"/>
</dbReference>
<evidence type="ECO:0000313" key="3">
    <source>
        <dbReference type="Proteomes" id="UP001204798"/>
    </source>
</evidence>
<keyword evidence="3" id="KW-1185">Reference proteome</keyword>
<sequence length="296" mass="33505">MKSVRPFLSVIIVTYNSQDFIGECLKSIERAIEKAKGWDWLKVEIIVVDNASTDGTVEIVRQFDRVRLICNAQNLGFAAGVNRGAKAAQGDWLLLLNPDCIVDENALSTLINFVQNCGDEIAIVGLQLLNADGTLQPSGRRFPKVWEFILALLGFSRWMETRWFKGRDFTKVQEVDEVSGAALAISRKAFEQVGGMDEGFFLFFEELDLCRRVKAKGLKVVYLPNAKVKHLWGASVKRVPEIARKAQQQSAIRYFRKHHGRIASILVSIAFMLRNLAHKIRYRLGRRPTLQNLPTD</sequence>
<evidence type="ECO:0000259" key="1">
    <source>
        <dbReference type="Pfam" id="PF00535"/>
    </source>
</evidence>
<reference evidence="2 3" key="1">
    <citation type="submission" date="2022-08" db="EMBL/GenBank/DDBJ databases">
        <title>Bacterial and archaeal communities from various locations to study Microbial Dark Matter (Phase II).</title>
        <authorList>
            <person name="Stepanauskas R."/>
        </authorList>
    </citation>
    <scope>NUCLEOTIDE SEQUENCE [LARGE SCALE GENOMIC DNA]</scope>
    <source>
        <strain evidence="2 3">PD1</strain>
    </source>
</reference>
<evidence type="ECO:0000313" key="2">
    <source>
        <dbReference type="EMBL" id="MCS3919809.1"/>
    </source>
</evidence>
<gene>
    <name evidence="2" type="ORF">M2350_002226</name>
</gene>
<dbReference type="SUPFAM" id="SSF53448">
    <property type="entry name" value="Nucleotide-diphospho-sugar transferases"/>
    <property type="match status" value="1"/>
</dbReference>
<accession>A0ABT2EQ31</accession>
<dbReference type="Proteomes" id="UP001204798">
    <property type="component" value="Unassembled WGS sequence"/>
</dbReference>
<dbReference type="Pfam" id="PF00535">
    <property type="entry name" value="Glycos_transf_2"/>
    <property type="match status" value="1"/>
</dbReference>
<name>A0ABT2EQ31_9BACT</name>
<feature type="domain" description="Glycosyltransferase 2-like" evidence="1">
    <location>
        <begin position="9"/>
        <end position="193"/>
    </location>
</feature>
<dbReference type="CDD" id="cd04186">
    <property type="entry name" value="GT_2_like_c"/>
    <property type="match status" value="1"/>
</dbReference>
<organism evidence="2 3">
    <name type="scientific">Candidatus Fervidibacter sacchari</name>
    <dbReference type="NCBI Taxonomy" id="1448929"/>
    <lineage>
        <taxon>Bacteria</taxon>
        <taxon>Candidatus Fervidibacterota</taxon>
        <taxon>Candidatus Fervidibacter</taxon>
    </lineage>
</organism>
<dbReference type="InterPro" id="IPR029044">
    <property type="entry name" value="Nucleotide-diphossugar_trans"/>
</dbReference>
<dbReference type="EMBL" id="JANUCP010000004">
    <property type="protein sequence ID" value="MCS3919809.1"/>
    <property type="molecule type" value="Genomic_DNA"/>
</dbReference>
<proteinExistence type="predicted"/>
<dbReference type="PANTHER" id="PTHR43179:SF7">
    <property type="entry name" value="RHAMNOSYLTRANSFERASE WBBL"/>
    <property type="match status" value="1"/>
</dbReference>